<keyword evidence="1" id="KW-0812">Transmembrane</keyword>
<keyword evidence="1" id="KW-1133">Transmembrane helix</keyword>
<feature type="transmembrane region" description="Helical" evidence="1">
    <location>
        <begin position="110"/>
        <end position="132"/>
    </location>
</feature>
<accession>A0A0R2SB64</accession>
<sequence length="141" mass="15477">MIAALAINISLVAIAVVIHYEMLRLLSVLIPRLRIKHRLRVLIGVFGTICAHIIEICLFGLAFYLMVRAGGFGDLAGSFDGSLVDSIYFSFTNYTTVGYGDIAPQGSLRFLAGVEAITGLSLITWSASFMFMEMTQFWDGD</sequence>
<evidence type="ECO:0000313" key="3">
    <source>
        <dbReference type="EMBL" id="KRO72097.1"/>
    </source>
</evidence>
<dbReference type="AlphaFoldDB" id="A0A0R2SB64"/>
<feature type="domain" description="Potassium channel" evidence="2">
    <location>
        <begin position="53"/>
        <end position="134"/>
    </location>
</feature>
<proteinExistence type="predicted"/>
<dbReference type="InterPro" id="IPR013099">
    <property type="entry name" value="K_chnl_dom"/>
</dbReference>
<feature type="transmembrane region" description="Helical" evidence="1">
    <location>
        <begin position="41"/>
        <end position="67"/>
    </location>
</feature>
<dbReference type="Pfam" id="PF07885">
    <property type="entry name" value="Ion_trans_2"/>
    <property type="match status" value="1"/>
</dbReference>
<protein>
    <submittedName>
        <fullName evidence="3">Ion transporter</fullName>
    </submittedName>
</protein>
<organism evidence="3 4">
    <name type="scientific">OM182 bacterium BACL3 MAG-120507-bin80</name>
    <dbReference type="NCBI Taxonomy" id="1655577"/>
    <lineage>
        <taxon>Bacteria</taxon>
        <taxon>Pseudomonadati</taxon>
        <taxon>Pseudomonadota</taxon>
        <taxon>Gammaproteobacteria</taxon>
        <taxon>OMG group</taxon>
        <taxon>OM182 clade</taxon>
    </lineage>
</organism>
<gene>
    <name evidence="3" type="ORF">ABR69_06390</name>
</gene>
<reference evidence="3 4" key="1">
    <citation type="submission" date="2015-10" db="EMBL/GenBank/DDBJ databases">
        <title>Metagenome-Assembled Genomes uncover a global brackish microbiome.</title>
        <authorList>
            <person name="Hugerth L.W."/>
            <person name="Larsson J."/>
            <person name="Alneberg J."/>
            <person name="Lindh M.V."/>
            <person name="Legrand C."/>
            <person name="Pinhassi J."/>
            <person name="Andersson A.F."/>
        </authorList>
    </citation>
    <scope>NUCLEOTIDE SEQUENCE [LARGE SCALE GENOMIC DNA]</scope>
    <source>
        <strain evidence="3">BACL4 MAG-120507-bin80</strain>
    </source>
</reference>
<evidence type="ECO:0000313" key="4">
    <source>
        <dbReference type="Proteomes" id="UP000051934"/>
    </source>
</evidence>
<dbReference type="Proteomes" id="UP000051934">
    <property type="component" value="Unassembled WGS sequence"/>
</dbReference>
<name>A0A0R2SB64_9GAMM</name>
<dbReference type="Gene3D" id="1.10.287.70">
    <property type="match status" value="1"/>
</dbReference>
<keyword evidence="1" id="KW-0472">Membrane</keyword>
<dbReference type="SUPFAM" id="SSF81324">
    <property type="entry name" value="Voltage-gated potassium channels"/>
    <property type="match status" value="1"/>
</dbReference>
<feature type="transmembrane region" description="Helical" evidence="1">
    <location>
        <begin position="6"/>
        <end position="29"/>
    </location>
</feature>
<comment type="caution">
    <text evidence="3">The sequence shown here is derived from an EMBL/GenBank/DDBJ whole genome shotgun (WGS) entry which is preliminary data.</text>
</comment>
<evidence type="ECO:0000259" key="2">
    <source>
        <dbReference type="Pfam" id="PF07885"/>
    </source>
</evidence>
<evidence type="ECO:0000256" key="1">
    <source>
        <dbReference type="SAM" id="Phobius"/>
    </source>
</evidence>
<dbReference type="EMBL" id="LIBB01000099">
    <property type="protein sequence ID" value="KRO72097.1"/>
    <property type="molecule type" value="Genomic_DNA"/>
</dbReference>